<dbReference type="Pfam" id="PF07690">
    <property type="entry name" value="MFS_1"/>
    <property type="match status" value="1"/>
</dbReference>
<dbReference type="EMBL" id="JAAAHS010000002">
    <property type="protein sequence ID" value="NBE49970.1"/>
    <property type="molecule type" value="Genomic_DNA"/>
</dbReference>
<feature type="transmembrane region" description="Helical" evidence="7">
    <location>
        <begin position="386"/>
        <end position="404"/>
    </location>
</feature>
<keyword evidence="10" id="KW-1185">Reference proteome</keyword>
<dbReference type="AlphaFoldDB" id="A0A964UKW6"/>
<dbReference type="GO" id="GO:0005886">
    <property type="term" value="C:plasma membrane"/>
    <property type="evidence" value="ECO:0007669"/>
    <property type="project" value="UniProtKB-SubCell"/>
</dbReference>
<sequence>MKFRELHPNIRLRIGVGFVQRLLAIMLTPLLVIHLATLYGAAVAGALTVMVAIAGVASNFLGGHLADVYGRRPLLVWGEFGATVTFVLLALANSPWWQSGPLTFALFLASTCLSNLATPAADAMVVDVSSPENRTLVYTINYWSINLAFTIGALVGGFFYGEHFFQLLTGAAVLSAATTLVMWRWISESAPRTGKDAATGVGAMLRGYLTVARDRVFLRLVGAALLVCTIEMQIGYYIAVRLADTFPHRTLEVLGSWGPKIDGVSMLGVLRAVNAALVVLLVLLAGKALRLLSERSRLFAGIAAFTVGYMVWAVSDVGWVLIAAAVLLTVGEITSVPVKQAILADLVPAADRTKYMAAYALHARVALLLASVFVTAGAFVPPLGMSLLYGAMGLGAVLMYRSLLRVRAELREQERQPQQKALAA</sequence>
<evidence type="ECO:0000256" key="6">
    <source>
        <dbReference type="ARBA" id="ARBA00023136"/>
    </source>
</evidence>
<dbReference type="InterPro" id="IPR020846">
    <property type="entry name" value="MFS_dom"/>
</dbReference>
<dbReference type="InterPro" id="IPR036259">
    <property type="entry name" value="MFS_trans_sf"/>
</dbReference>
<gene>
    <name evidence="9" type="ORF">GUY60_00705</name>
</gene>
<dbReference type="RefSeq" id="WP_161692851.1">
    <property type="nucleotide sequence ID" value="NZ_JAAAHS010000002.1"/>
</dbReference>
<keyword evidence="2" id="KW-0813">Transport</keyword>
<dbReference type="InterPro" id="IPR050171">
    <property type="entry name" value="MFS_Transporters"/>
</dbReference>
<keyword evidence="4 7" id="KW-0812">Transmembrane</keyword>
<feature type="transmembrane region" description="Helical" evidence="7">
    <location>
        <begin position="359"/>
        <end position="380"/>
    </location>
</feature>
<evidence type="ECO:0000256" key="3">
    <source>
        <dbReference type="ARBA" id="ARBA00022475"/>
    </source>
</evidence>
<feature type="transmembrane region" description="Helical" evidence="7">
    <location>
        <begin position="12"/>
        <end position="32"/>
    </location>
</feature>
<feature type="transmembrane region" description="Helical" evidence="7">
    <location>
        <begin position="74"/>
        <end position="92"/>
    </location>
</feature>
<dbReference type="PANTHER" id="PTHR23517">
    <property type="entry name" value="RESISTANCE PROTEIN MDTM, PUTATIVE-RELATED-RELATED"/>
    <property type="match status" value="1"/>
</dbReference>
<name>A0A964UKW6_9ACTN</name>
<evidence type="ECO:0000256" key="7">
    <source>
        <dbReference type="SAM" id="Phobius"/>
    </source>
</evidence>
<dbReference type="InterPro" id="IPR011701">
    <property type="entry name" value="MFS"/>
</dbReference>
<feature type="transmembrane region" description="Helical" evidence="7">
    <location>
        <begin position="167"/>
        <end position="186"/>
    </location>
</feature>
<comment type="subcellular location">
    <subcellularLocation>
        <location evidence="1">Cell membrane</location>
        <topology evidence="1">Multi-pass membrane protein</topology>
    </subcellularLocation>
</comment>
<dbReference type="Proteomes" id="UP000598297">
    <property type="component" value="Unassembled WGS sequence"/>
</dbReference>
<keyword evidence="3" id="KW-1003">Cell membrane</keyword>
<dbReference type="SUPFAM" id="SSF103473">
    <property type="entry name" value="MFS general substrate transporter"/>
    <property type="match status" value="1"/>
</dbReference>
<keyword evidence="6 7" id="KW-0472">Membrane</keyword>
<dbReference type="PROSITE" id="PS50850">
    <property type="entry name" value="MFS"/>
    <property type="match status" value="1"/>
</dbReference>
<feature type="transmembrane region" description="Helical" evidence="7">
    <location>
        <begin position="320"/>
        <end position="338"/>
    </location>
</feature>
<evidence type="ECO:0000256" key="4">
    <source>
        <dbReference type="ARBA" id="ARBA00022692"/>
    </source>
</evidence>
<dbReference type="Gene3D" id="1.20.1250.20">
    <property type="entry name" value="MFS general substrate transporter like domains"/>
    <property type="match status" value="1"/>
</dbReference>
<proteinExistence type="predicted"/>
<feature type="transmembrane region" description="Helical" evidence="7">
    <location>
        <begin position="38"/>
        <end position="62"/>
    </location>
</feature>
<organism evidence="9 10">
    <name type="scientific">Streptomyces boluensis</name>
    <dbReference type="NCBI Taxonomy" id="1775135"/>
    <lineage>
        <taxon>Bacteria</taxon>
        <taxon>Bacillati</taxon>
        <taxon>Actinomycetota</taxon>
        <taxon>Actinomycetes</taxon>
        <taxon>Kitasatosporales</taxon>
        <taxon>Streptomycetaceae</taxon>
        <taxon>Streptomyces</taxon>
    </lineage>
</organism>
<reference evidence="9" key="1">
    <citation type="submission" date="2020-01" db="EMBL/GenBank/DDBJ databases">
        <title>Whole-genome analyses of novel actinobacteria.</title>
        <authorList>
            <person name="Sahin N."/>
        </authorList>
    </citation>
    <scope>NUCLEOTIDE SEQUENCE</scope>
    <source>
        <strain evidence="9">YC537</strain>
    </source>
</reference>
<dbReference type="OrthoDB" id="9793283at2"/>
<evidence type="ECO:0000313" key="10">
    <source>
        <dbReference type="Proteomes" id="UP000598297"/>
    </source>
</evidence>
<comment type="caution">
    <text evidence="9">The sequence shown here is derived from an EMBL/GenBank/DDBJ whole genome shotgun (WGS) entry which is preliminary data.</text>
</comment>
<keyword evidence="5 7" id="KW-1133">Transmembrane helix</keyword>
<dbReference type="GO" id="GO:0022857">
    <property type="term" value="F:transmembrane transporter activity"/>
    <property type="evidence" value="ECO:0007669"/>
    <property type="project" value="InterPro"/>
</dbReference>
<evidence type="ECO:0000256" key="1">
    <source>
        <dbReference type="ARBA" id="ARBA00004651"/>
    </source>
</evidence>
<evidence type="ECO:0000313" key="9">
    <source>
        <dbReference type="EMBL" id="NBE49970.1"/>
    </source>
</evidence>
<feature type="domain" description="Major facilitator superfamily (MFS) profile" evidence="8">
    <location>
        <begin position="1"/>
        <end position="411"/>
    </location>
</feature>
<feature type="transmembrane region" description="Helical" evidence="7">
    <location>
        <begin position="298"/>
        <end position="314"/>
    </location>
</feature>
<accession>A0A964UKW6</accession>
<evidence type="ECO:0000256" key="2">
    <source>
        <dbReference type="ARBA" id="ARBA00022448"/>
    </source>
</evidence>
<protein>
    <submittedName>
        <fullName evidence="9">MFS transporter</fullName>
    </submittedName>
</protein>
<feature type="transmembrane region" description="Helical" evidence="7">
    <location>
        <begin position="216"/>
        <end position="239"/>
    </location>
</feature>
<feature type="transmembrane region" description="Helical" evidence="7">
    <location>
        <begin position="140"/>
        <end position="161"/>
    </location>
</feature>
<evidence type="ECO:0000259" key="8">
    <source>
        <dbReference type="PROSITE" id="PS50850"/>
    </source>
</evidence>
<feature type="transmembrane region" description="Helical" evidence="7">
    <location>
        <begin position="104"/>
        <end position="128"/>
    </location>
</feature>
<feature type="transmembrane region" description="Helical" evidence="7">
    <location>
        <begin position="264"/>
        <end position="286"/>
    </location>
</feature>
<dbReference type="PANTHER" id="PTHR23517:SF3">
    <property type="entry name" value="INTEGRAL MEMBRANE TRANSPORT PROTEIN"/>
    <property type="match status" value="1"/>
</dbReference>
<evidence type="ECO:0000256" key="5">
    <source>
        <dbReference type="ARBA" id="ARBA00022989"/>
    </source>
</evidence>